<dbReference type="Pfam" id="PF20411">
    <property type="entry name" value="DUF6697"/>
    <property type="match status" value="1"/>
</dbReference>
<gene>
    <name evidence="3" type="ORF">PHACADRAFT_180986</name>
</gene>
<dbReference type="Proteomes" id="UP000008370">
    <property type="component" value="Unassembled WGS sequence"/>
</dbReference>
<dbReference type="STRING" id="650164.K5V837"/>
<sequence>MAPSDIAKAIFEMPCGDMGKTQSDLGPARSLQFSSSSLSRLPPTGQTSPQASSAEIGGINVLEHASDSKEWDVFTRKRRPRKLQRVEVVLPTLKELRAHRSASLINDNAAKRPKAEDINITTSVKREPISDEQLQHAFNNLYKASLKEDIAPPQLPDPATPEGGSHVRIVYEEITDQQIRDALACINNSQAKVKKNLTFSDRILYRRLRQIGFEIYPIEDNVNKFFLFSRYYFSNRFGGSFVETFPTISAQKVREHGLDDWAFPSLEFNPHAPQVPGAPGLIYEPGGSVLNCEPNKRTCRMFVRLDAGKWLYVGMYTFVGAEPLTPQEFADQPAKMKLTWAQELKRQRGWGNYILARIFFRSRHQGRKPTKKEREQLMNNQTALNSVTDEQIIEAYSRGDEEFGVWSIKCIGYDTEWLAQLIDDYPRWMEEKAAEQAALKRVGKKRSRKGGDFSSGDSKLLQGDVKSGKRKVADGGDEEEGEGYLLETHPAPDSVSRRREKKHKAVMALVIELE</sequence>
<dbReference type="HOGENOM" id="CLU_530079_0_0_1"/>
<dbReference type="KEGG" id="pco:PHACADRAFT_180986"/>
<evidence type="ECO:0000259" key="2">
    <source>
        <dbReference type="Pfam" id="PF20411"/>
    </source>
</evidence>
<dbReference type="AlphaFoldDB" id="K5V837"/>
<feature type="region of interest" description="Disordered" evidence="1">
    <location>
        <begin position="444"/>
        <end position="500"/>
    </location>
</feature>
<evidence type="ECO:0000256" key="1">
    <source>
        <dbReference type="SAM" id="MobiDB-lite"/>
    </source>
</evidence>
<name>K5V837_PHACS</name>
<organism evidence="3 4">
    <name type="scientific">Phanerochaete carnosa (strain HHB-10118-sp)</name>
    <name type="common">White-rot fungus</name>
    <name type="synonym">Peniophora carnosa</name>
    <dbReference type="NCBI Taxonomy" id="650164"/>
    <lineage>
        <taxon>Eukaryota</taxon>
        <taxon>Fungi</taxon>
        <taxon>Dikarya</taxon>
        <taxon>Basidiomycota</taxon>
        <taxon>Agaricomycotina</taxon>
        <taxon>Agaricomycetes</taxon>
        <taxon>Polyporales</taxon>
        <taxon>Phanerochaetaceae</taxon>
        <taxon>Phanerochaete</taxon>
    </lineage>
</organism>
<dbReference type="InterPro" id="IPR046520">
    <property type="entry name" value="DUF6697"/>
</dbReference>
<evidence type="ECO:0000313" key="4">
    <source>
        <dbReference type="Proteomes" id="UP000008370"/>
    </source>
</evidence>
<dbReference type="OrthoDB" id="3176940at2759"/>
<dbReference type="RefSeq" id="XP_007391529.1">
    <property type="nucleotide sequence ID" value="XM_007391467.1"/>
</dbReference>
<protein>
    <recommendedName>
        <fullName evidence="2">DUF6697 domain-containing protein</fullName>
    </recommendedName>
</protein>
<dbReference type="GeneID" id="18909989"/>
<dbReference type="EMBL" id="JH930469">
    <property type="protein sequence ID" value="EKM58941.1"/>
    <property type="molecule type" value="Genomic_DNA"/>
</dbReference>
<reference evidence="3 4" key="1">
    <citation type="journal article" date="2012" name="BMC Genomics">
        <title>Comparative genomics of the white-rot fungi, Phanerochaete carnosa and P. chrysosporium, to elucidate the genetic basis of the distinct wood types they colonize.</title>
        <authorList>
            <person name="Suzuki H."/>
            <person name="MacDonald J."/>
            <person name="Syed K."/>
            <person name="Salamov A."/>
            <person name="Hori C."/>
            <person name="Aerts A."/>
            <person name="Henrissat B."/>
            <person name="Wiebenga A."/>
            <person name="vanKuyk P.A."/>
            <person name="Barry K."/>
            <person name="Lindquist E."/>
            <person name="LaButti K."/>
            <person name="Lapidus A."/>
            <person name="Lucas S."/>
            <person name="Coutinho P."/>
            <person name="Gong Y."/>
            <person name="Samejima M."/>
            <person name="Mahadevan R."/>
            <person name="Abou-Zaid M."/>
            <person name="de Vries R.P."/>
            <person name="Igarashi K."/>
            <person name="Yadav J.S."/>
            <person name="Grigoriev I.V."/>
            <person name="Master E.R."/>
        </authorList>
    </citation>
    <scope>NUCLEOTIDE SEQUENCE [LARGE SCALE GENOMIC DNA]</scope>
    <source>
        <strain evidence="3 4">HHB-10118-sp</strain>
    </source>
</reference>
<evidence type="ECO:0000313" key="3">
    <source>
        <dbReference type="EMBL" id="EKM58941.1"/>
    </source>
</evidence>
<feature type="region of interest" description="Disordered" evidence="1">
    <location>
        <begin position="18"/>
        <end position="53"/>
    </location>
</feature>
<keyword evidence="4" id="KW-1185">Reference proteome</keyword>
<feature type="domain" description="DUF6697" evidence="2">
    <location>
        <begin position="228"/>
        <end position="423"/>
    </location>
</feature>
<proteinExistence type="predicted"/>
<dbReference type="InParanoid" id="K5V837"/>
<accession>K5V837</accession>
<feature type="compositionally biased region" description="Polar residues" evidence="1">
    <location>
        <begin position="44"/>
        <end position="53"/>
    </location>
</feature>
<feature type="compositionally biased region" description="Low complexity" evidence="1">
    <location>
        <begin position="29"/>
        <end position="41"/>
    </location>
</feature>